<accession>A0A6A5YRU7</accession>
<dbReference type="GO" id="GO:0016787">
    <property type="term" value="F:hydrolase activity"/>
    <property type="evidence" value="ECO:0007669"/>
    <property type="project" value="UniProtKB-KW"/>
</dbReference>
<dbReference type="SUPFAM" id="SSF53474">
    <property type="entry name" value="alpha/beta-Hydrolases"/>
    <property type="match status" value="1"/>
</dbReference>
<feature type="region of interest" description="Disordered" evidence="1">
    <location>
        <begin position="55"/>
        <end position="104"/>
    </location>
</feature>
<evidence type="ECO:0000313" key="2">
    <source>
        <dbReference type="EMBL" id="KAF2108808.1"/>
    </source>
</evidence>
<dbReference type="GO" id="GO:0008270">
    <property type="term" value="F:zinc ion binding"/>
    <property type="evidence" value="ECO:0007669"/>
    <property type="project" value="InterPro"/>
</dbReference>
<dbReference type="Proteomes" id="UP000799770">
    <property type="component" value="Unassembled WGS sequence"/>
</dbReference>
<name>A0A6A5YRU7_9PLEO</name>
<evidence type="ECO:0000313" key="3">
    <source>
        <dbReference type="Proteomes" id="UP000799770"/>
    </source>
</evidence>
<dbReference type="InterPro" id="IPR029058">
    <property type="entry name" value="AB_hydrolase_fold"/>
</dbReference>
<dbReference type="PANTHER" id="PTHR43194:SF2">
    <property type="entry name" value="PEROXISOMAL MEMBRANE PROTEIN LPX1"/>
    <property type="match status" value="1"/>
</dbReference>
<dbReference type="PANTHER" id="PTHR43194">
    <property type="entry name" value="HYDROLASE ALPHA/BETA FOLD FAMILY"/>
    <property type="match status" value="1"/>
</dbReference>
<dbReference type="GO" id="GO:0000981">
    <property type="term" value="F:DNA-binding transcription factor activity, RNA polymerase II-specific"/>
    <property type="evidence" value="ECO:0007669"/>
    <property type="project" value="InterPro"/>
</dbReference>
<dbReference type="Gene3D" id="3.40.50.1820">
    <property type="entry name" value="alpha/beta hydrolase"/>
    <property type="match status" value="2"/>
</dbReference>
<dbReference type="InterPro" id="IPR036864">
    <property type="entry name" value="Zn2-C6_fun-type_DNA-bd_sf"/>
</dbReference>
<protein>
    <submittedName>
        <fullName evidence="2">Alpha/Beta hydrolase protein</fullName>
    </submittedName>
</protein>
<feature type="compositionally biased region" description="Polar residues" evidence="1">
    <location>
        <begin position="85"/>
        <end position="96"/>
    </location>
</feature>
<reference evidence="2" key="1">
    <citation type="journal article" date="2020" name="Stud. Mycol.">
        <title>101 Dothideomycetes genomes: a test case for predicting lifestyles and emergence of pathogens.</title>
        <authorList>
            <person name="Haridas S."/>
            <person name="Albert R."/>
            <person name="Binder M."/>
            <person name="Bloem J."/>
            <person name="Labutti K."/>
            <person name="Salamov A."/>
            <person name="Andreopoulos B."/>
            <person name="Baker S."/>
            <person name="Barry K."/>
            <person name="Bills G."/>
            <person name="Bluhm B."/>
            <person name="Cannon C."/>
            <person name="Castanera R."/>
            <person name="Culley D."/>
            <person name="Daum C."/>
            <person name="Ezra D."/>
            <person name="Gonzalez J."/>
            <person name="Henrissat B."/>
            <person name="Kuo A."/>
            <person name="Liang C."/>
            <person name="Lipzen A."/>
            <person name="Lutzoni F."/>
            <person name="Magnuson J."/>
            <person name="Mondo S."/>
            <person name="Nolan M."/>
            <person name="Ohm R."/>
            <person name="Pangilinan J."/>
            <person name="Park H.-J."/>
            <person name="Ramirez L."/>
            <person name="Alfaro M."/>
            <person name="Sun H."/>
            <person name="Tritt A."/>
            <person name="Yoshinaga Y."/>
            <person name="Zwiers L.-H."/>
            <person name="Turgeon B."/>
            <person name="Goodwin S."/>
            <person name="Spatafora J."/>
            <person name="Crous P."/>
            <person name="Grigoriev I."/>
        </authorList>
    </citation>
    <scope>NUCLEOTIDE SEQUENCE</scope>
    <source>
        <strain evidence="2">CBS 627.86</strain>
    </source>
</reference>
<organism evidence="2 3">
    <name type="scientific">Lophiotrema nucula</name>
    <dbReference type="NCBI Taxonomy" id="690887"/>
    <lineage>
        <taxon>Eukaryota</taxon>
        <taxon>Fungi</taxon>
        <taxon>Dikarya</taxon>
        <taxon>Ascomycota</taxon>
        <taxon>Pezizomycotina</taxon>
        <taxon>Dothideomycetes</taxon>
        <taxon>Pleosporomycetidae</taxon>
        <taxon>Pleosporales</taxon>
        <taxon>Lophiotremataceae</taxon>
        <taxon>Lophiotrema</taxon>
    </lineage>
</organism>
<evidence type="ECO:0000256" key="1">
    <source>
        <dbReference type="SAM" id="MobiDB-lite"/>
    </source>
</evidence>
<dbReference type="OrthoDB" id="408373at2759"/>
<proteinExistence type="predicted"/>
<gene>
    <name evidence="2" type="ORF">BDV96DRAFT_692318</name>
</gene>
<sequence>MADPEAKCIVPPNNTACAYCIVNNVQCVFRHDDDRKKPTSKAYVQSLLDRVALLEQTSRDRGHPVPEVNARPRSTNRDLALVHSDSGSNSSPNRASLNDAHSHAPRMPGEITCDVIQAFETYYNAMSYVDINQTLQNSTKKHDESSEILELCVVAMGSHLLDRVKHHPTNSTLILDEVKARLELIGAEHNRLELVRACFIIADLDLAFGRIESSLRYCNAAIDKLHHIVQCTSASDKAEDDEWQLTRDLFMSYRLPDLFNESGFSLQRLYTILSNIKDDPLLQEPATFADLKLGIKDDDHEYRIAVANGAVCSVDVDVSAIFHPVDVQIVASNNTWSQYLSETSPPEYADMMGMLTEGRLSLIGNTTKFFQYMTLITNMMRALGHRKKLTVANGADNKESYAANGTIESITCRYVHLHLDGHDYRIFYEETGPKDGIPLVLLHAANTDARMWRHQLTGPELAGKYRLIAFDMPRRGRLAPPPELLRTEYRLSNDLYRRTIRAFCDALDLDKPILDAIVALSPLLVATSSRAAGSWNPFSVALPSRSTAWLYESGSPRTLCGDLGFASLDCDSRPFMGKIDTGKYPFYVLGGEYDWSCTEEHTDAIKQRMPGAQVVRMKGIGHFPPDENPAVFKKYLVPCLEELIEKTK</sequence>
<keyword evidence="2" id="KW-0378">Hydrolase</keyword>
<dbReference type="Gene3D" id="4.10.240.10">
    <property type="entry name" value="Zn(2)-C6 fungal-type DNA-binding domain"/>
    <property type="match status" value="1"/>
</dbReference>
<dbReference type="AlphaFoldDB" id="A0A6A5YRU7"/>
<keyword evidence="3" id="KW-1185">Reference proteome</keyword>
<dbReference type="InterPro" id="IPR050228">
    <property type="entry name" value="Carboxylesterase_BioH"/>
</dbReference>
<dbReference type="EMBL" id="ML977345">
    <property type="protein sequence ID" value="KAF2108808.1"/>
    <property type="molecule type" value="Genomic_DNA"/>
</dbReference>